<dbReference type="GeneID" id="17263710"/>
<accession>A0A0D3J226</accession>
<protein>
    <submittedName>
        <fullName evidence="10">Uncharacterized protein</fullName>
    </submittedName>
</protein>
<dbReference type="PaxDb" id="2903-EOD17561"/>
<comment type="similarity">
    <text evidence="2">Belongs to the mis12 family.</text>
</comment>
<keyword evidence="9" id="KW-0137">Centromere</keyword>
<dbReference type="GO" id="GO:0000444">
    <property type="term" value="C:MIS12/MIND type complex"/>
    <property type="evidence" value="ECO:0007669"/>
    <property type="project" value="TreeGrafter"/>
</dbReference>
<dbReference type="GO" id="GO:0000070">
    <property type="term" value="P:mitotic sister chromatid segregation"/>
    <property type="evidence" value="ECO:0007669"/>
    <property type="project" value="TreeGrafter"/>
</dbReference>
<dbReference type="RefSeq" id="XP_005769990.1">
    <property type="nucleotide sequence ID" value="XM_005769933.1"/>
</dbReference>
<evidence type="ECO:0000256" key="7">
    <source>
        <dbReference type="ARBA" id="ARBA00023054"/>
    </source>
</evidence>
<name>A0A0D3J226_EMIH1</name>
<evidence type="ECO:0000256" key="9">
    <source>
        <dbReference type="ARBA" id="ARBA00023328"/>
    </source>
</evidence>
<evidence type="ECO:0000256" key="4">
    <source>
        <dbReference type="ARBA" id="ARBA00022618"/>
    </source>
</evidence>
<reference evidence="10" key="2">
    <citation type="submission" date="2024-10" db="UniProtKB">
        <authorList>
            <consortium name="EnsemblProtists"/>
        </authorList>
    </citation>
    <scope>IDENTIFICATION</scope>
</reference>
<keyword evidence="6" id="KW-0995">Kinetochore</keyword>
<dbReference type="PANTHER" id="PTHR14527">
    <property type="entry name" value="PROTEIN MIS12 HOMOLOG"/>
    <property type="match status" value="1"/>
</dbReference>
<keyword evidence="3" id="KW-0158">Chromosome</keyword>
<evidence type="ECO:0000256" key="8">
    <source>
        <dbReference type="ARBA" id="ARBA00023306"/>
    </source>
</evidence>
<evidence type="ECO:0000256" key="3">
    <source>
        <dbReference type="ARBA" id="ARBA00022454"/>
    </source>
</evidence>
<dbReference type="AlphaFoldDB" id="A0A0D3J226"/>
<dbReference type="EnsemblProtists" id="EOD17561">
    <property type="protein sequence ID" value="EOD17561"/>
    <property type="gene ID" value="EMIHUDRAFT_445204"/>
</dbReference>
<dbReference type="Proteomes" id="UP000013827">
    <property type="component" value="Unassembled WGS sequence"/>
</dbReference>
<dbReference type="GO" id="GO:0051382">
    <property type="term" value="P:kinetochore assembly"/>
    <property type="evidence" value="ECO:0007669"/>
    <property type="project" value="TreeGrafter"/>
</dbReference>
<evidence type="ECO:0000256" key="6">
    <source>
        <dbReference type="ARBA" id="ARBA00022838"/>
    </source>
</evidence>
<keyword evidence="11" id="KW-1185">Reference proteome</keyword>
<keyword evidence="7" id="KW-0175">Coiled coil</keyword>
<reference evidence="11" key="1">
    <citation type="journal article" date="2013" name="Nature">
        <title>Pan genome of the phytoplankton Emiliania underpins its global distribution.</title>
        <authorList>
            <person name="Read B.A."/>
            <person name="Kegel J."/>
            <person name="Klute M.J."/>
            <person name="Kuo A."/>
            <person name="Lefebvre S.C."/>
            <person name="Maumus F."/>
            <person name="Mayer C."/>
            <person name="Miller J."/>
            <person name="Monier A."/>
            <person name="Salamov A."/>
            <person name="Young J."/>
            <person name="Aguilar M."/>
            <person name="Claverie J.M."/>
            <person name="Frickenhaus S."/>
            <person name="Gonzalez K."/>
            <person name="Herman E.K."/>
            <person name="Lin Y.C."/>
            <person name="Napier J."/>
            <person name="Ogata H."/>
            <person name="Sarno A.F."/>
            <person name="Shmutz J."/>
            <person name="Schroeder D."/>
            <person name="de Vargas C."/>
            <person name="Verret F."/>
            <person name="von Dassow P."/>
            <person name="Valentin K."/>
            <person name="Van de Peer Y."/>
            <person name="Wheeler G."/>
            <person name="Dacks J.B."/>
            <person name="Delwiche C.F."/>
            <person name="Dyhrman S.T."/>
            <person name="Glockner G."/>
            <person name="John U."/>
            <person name="Richards T."/>
            <person name="Worden A.Z."/>
            <person name="Zhang X."/>
            <person name="Grigoriev I.V."/>
            <person name="Allen A.E."/>
            <person name="Bidle K."/>
            <person name="Borodovsky M."/>
            <person name="Bowler C."/>
            <person name="Brownlee C."/>
            <person name="Cock J.M."/>
            <person name="Elias M."/>
            <person name="Gladyshev V.N."/>
            <person name="Groth M."/>
            <person name="Guda C."/>
            <person name="Hadaegh A."/>
            <person name="Iglesias-Rodriguez M.D."/>
            <person name="Jenkins J."/>
            <person name="Jones B.M."/>
            <person name="Lawson T."/>
            <person name="Leese F."/>
            <person name="Lindquist E."/>
            <person name="Lobanov A."/>
            <person name="Lomsadze A."/>
            <person name="Malik S.B."/>
            <person name="Marsh M.E."/>
            <person name="Mackinder L."/>
            <person name="Mock T."/>
            <person name="Mueller-Roeber B."/>
            <person name="Pagarete A."/>
            <person name="Parker M."/>
            <person name="Probert I."/>
            <person name="Quesneville H."/>
            <person name="Raines C."/>
            <person name="Rensing S.A."/>
            <person name="Riano-Pachon D.M."/>
            <person name="Richier S."/>
            <person name="Rokitta S."/>
            <person name="Shiraiwa Y."/>
            <person name="Soanes D.M."/>
            <person name="van der Giezen M."/>
            <person name="Wahlund T.M."/>
            <person name="Williams B."/>
            <person name="Wilson W."/>
            <person name="Wolfe G."/>
            <person name="Wurch L.L."/>
        </authorList>
    </citation>
    <scope>NUCLEOTIDE SEQUENCE</scope>
</reference>
<sequence>MSTIEGLDPRAAVADMTNAFNDYVCDTGDALKAALKKLPELAENHQDIEQGVDRWLLKVQRAADVSFDRFEASALEQSFHVPDGLMAASSGGAAGADEEEAEAAQLWEQLQQRVAAKRELRRKIAALRRLELAWESQRPSFEQLSGLSRAEGVHAVMDKAARLKRVLGGLGGARDGGALMAKGGCGGGAPRHHEAIRTVSLSDLRQLSTALCS</sequence>
<dbReference type="InterPro" id="IPR008685">
    <property type="entry name" value="Centromere_Mis12"/>
</dbReference>
<keyword evidence="4" id="KW-0132">Cell division</keyword>
<dbReference type="PANTHER" id="PTHR14527:SF2">
    <property type="entry name" value="PROTEIN MIS12 HOMOLOG"/>
    <property type="match status" value="1"/>
</dbReference>
<proteinExistence type="inferred from homology"/>
<dbReference type="HOGENOM" id="CLU_1296454_0_0_1"/>
<evidence type="ECO:0000256" key="1">
    <source>
        <dbReference type="ARBA" id="ARBA00004629"/>
    </source>
</evidence>
<dbReference type="Pfam" id="PF05859">
    <property type="entry name" value="Mis12"/>
    <property type="match status" value="1"/>
</dbReference>
<dbReference type="GO" id="GO:0051301">
    <property type="term" value="P:cell division"/>
    <property type="evidence" value="ECO:0007669"/>
    <property type="project" value="UniProtKB-KW"/>
</dbReference>
<evidence type="ECO:0000313" key="10">
    <source>
        <dbReference type="EnsemblProtists" id="EOD17561"/>
    </source>
</evidence>
<comment type="subcellular location">
    <subcellularLocation>
        <location evidence="1">Chromosome</location>
        <location evidence="1">Centromere</location>
        <location evidence="1">Kinetochore</location>
    </subcellularLocation>
</comment>
<evidence type="ECO:0000256" key="2">
    <source>
        <dbReference type="ARBA" id="ARBA00008643"/>
    </source>
</evidence>
<evidence type="ECO:0000313" key="11">
    <source>
        <dbReference type="Proteomes" id="UP000013827"/>
    </source>
</evidence>
<evidence type="ECO:0000256" key="5">
    <source>
        <dbReference type="ARBA" id="ARBA00022776"/>
    </source>
</evidence>
<dbReference type="KEGG" id="ehx:EMIHUDRAFT_445204"/>
<organism evidence="10 11">
    <name type="scientific">Emiliania huxleyi (strain CCMP1516)</name>
    <dbReference type="NCBI Taxonomy" id="280463"/>
    <lineage>
        <taxon>Eukaryota</taxon>
        <taxon>Haptista</taxon>
        <taxon>Haptophyta</taxon>
        <taxon>Prymnesiophyceae</taxon>
        <taxon>Isochrysidales</taxon>
        <taxon>Noelaerhabdaceae</taxon>
        <taxon>Emiliania</taxon>
    </lineage>
</organism>
<keyword evidence="8" id="KW-0131">Cell cycle</keyword>
<keyword evidence="5" id="KW-0498">Mitosis</keyword>
<dbReference type="GO" id="GO:0005634">
    <property type="term" value="C:nucleus"/>
    <property type="evidence" value="ECO:0007669"/>
    <property type="project" value="InterPro"/>
</dbReference>